<dbReference type="OrthoDB" id="9816064at2"/>
<dbReference type="InterPro" id="IPR053714">
    <property type="entry name" value="Iso_Racemase_Enz_sf"/>
</dbReference>
<dbReference type="Proteomes" id="UP000244081">
    <property type="component" value="Unassembled WGS sequence"/>
</dbReference>
<accession>A0A2T5V6D1</accession>
<dbReference type="InterPro" id="IPR026286">
    <property type="entry name" value="MaiA/AMDase"/>
</dbReference>
<dbReference type="GO" id="GO:0016853">
    <property type="term" value="F:isomerase activity"/>
    <property type="evidence" value="ECO:0007669"/>
    <property type="project" value="UniProtKB-KW"/>
</dbReference>
<comment type="caution">
    <text evidence="1">The sequence shown here is derived from an EMBL/GenBank/DDBJ whole genome shotgun (WGS) entry which is preliminary data.</text>
</comment>
<evidence type="ECO:0000313" key="2">
    <source>
        <dbReference type="Proteomes" id="UP000244081"/>
    </source>
</evidence>
<dbReference type="AlphaFoldDB" id="A0A2T5V6D1"/>
<name>A0A2T5V6D1_9HYPH</name>
<dbReference type="RefSeq" id="WP_107990856.1">
    <property type="nucleotide sequence ID" value="NZ_QAYG01000007.1"/>
</dbReference>
<proteinExistence type="predicted"/>
<dbReference type="Gene3D" id="3.40.50.12500">
    <property type="match status" value="1"/>
</dbReference>
<reference evidence="1 2" key="1">
    <citation type="submission" date="2018-04" db="EMBL/GenBank/DDBJ databases">
        <title>Genomic Encyclopedia of Archaeal and Bacterial Type Strains, Phase II (KMG-II): from individual species to whole genera.</title>
        <authorList>
            <person name="Goeker M."/>
        </authorList>
    </citation>
    <scope>NUCLEOTIDE SEQUENCE [LARGE SCALE GENOMIC DNA]</scope>
    <source>
        <strain evidence="1 2">DSM 23382</strain>
    </source>
</reference>
<dbReference type="PANTHER" id="PTHR40267">
    <property type="entry name" value="BLR3294 PROTEIN"/>
    <property type="match status" value="1"/>
</dbReference>
<keyword evidence="1" id="KW-0413">Isomerase</keyword>
<gene>
    <name evidence="1" type="ORF">C8N35_10724</name>
</gene>
<dbReference type="PIRSF" id="PIRSF015736">
    <property type="entry name" value="MI"/>
    <property type="match status" value="1"/>
</dbReference>
<keyword evidence="2" id="KW-1185">Reference proteome</keyword>
<dbReference type="SUPFAM" id="SSF51569">
    <property type="entry name" value="Aldolase"/>
    <property type="match status" value="1"/>
</dbReference>
<organism evidence="1 2">
    <name type="scientific">Breoghania corrubedonensis</name>
    <dbReference type="NCBI Taxonomy" id="665038"/>
    <lineage>
        <taxon>Bacteria</taxon>
        <taxon>Pseudomonadati</taxon>
        <taxon>Pseudomonadota</taxon>
        <taxon>Alphaproteobacteria</taxon>
        <taxon>Hyphomicrobiales</taxon>
        <taxon>Stappiaceae</taxon>
        <taxon>Breoghania</taxon>
    </lineage>
</organism>
<evidence type="ECO:0000313" key="1">
    <source>
        <dbReference type="EMBL" id="PTW59311.1"/>
    </source>
</evidence>
<protein>
    <submittedName>
        <fullName evidence="1">Maleate isomerase</fullName>
    </submittedName>
</protein>
<dbReference type="EMBL" id="QAYG01000007">
    <property type="protein sequence ID" value="PTW59311.1"/>
    <property type="molecule type" value="Genomic_DNA"/>
</dbReference>
<dbReference type="Pfam" id="PF17645">
    <property type="entry name" value="Amdase"/>
    <property type="match status" value="1"/>
</dbReference>
<sequence length="238" mass="25454">MARIGLITPSSNTILEPETCRMLRDVDDVSAHFARFSVLKIGTDKEAIGQFNLESQLAAAELLADCKPDVIAWCGTSGGWMGLDQDRLLCEEITAHTGLPATTAALAQIEAFKRLGTRTYALVTPYLSDIQSRILETFAAEGFEGVAEEHLEDPGNFSFATYGEERIAGMVRRVAEAGPDAISIFCTNFNGVRIAPGLEAELGIPVIDSTALTLWHALVLAGADPAIVPGQGALFRTS</sequence>
<dbReference type="PANTHER" id="PTHR40267:SF1">
    <property type="entry name" value="BLR3294 PROTEIN"/>
    <property type="match status" value="1"/>
</dbReference>